<sequence length="184" mass="20817">MPTETQHLEQRVAALQSDLNTKDEQIDALTFSDNHRELSRRDWFEAAQAAEKRVEMLEGQLAERDALLGDVLDGKHTTPGWNQRMKAALSASAEPIAKQELQLEDPERQRLIAWGRNCGLEEASKVCQRMAHEAYYPPGTRFKHFTPKAQMRLGDILIKAANAIGGLPDGPYERFHARQGNKTR</sequence>
<feature type="coiled-coil region" evidence="1">
    <location>
        <begin position="5"/>
        <end position="67"/>
    </location>
</feature>
<reference evidence="2 3" key="1">
    <citation type="submission" date="2022-05" db="EMBL/GenBank/DDBJ databases">
        <title>Novel Pseudomonas spp. Isolated from a Rainbow Trout Aquaculture Facility.</title>
        <authorList>
            <person name="Testerman T."/>
            <person name="Graf J."/>
        </authorList>
    </citation>
    <scope>NUCLEOTIDE SEQUENCE [LARGE SCALE GENOMIC DNA]</scope>
    <source>
        <strain evidence="2 3">ID357</strain>
    </source>
</reference>
<evidence type="ECO:0000256" key="1">
    <source>
        <dbReference type="SAM" id="Coils"/>
    </source>
</evidence>
<keyword evidence="3" id="KW-1185">Reference proteome</keyword>
<evidence type="ECO:0000313" key="2">
    <source>
        <dbReference type="EMBL" id="MDD1150006.1"/>
    </source>
</evidence>
<accession>A0ABT5Q8E7</accession>
<organism evidence="2 3">
    <name type="scientific">Pseudomonas idahonensis</name>
    <dbReference type="NCBI Taxonomy" id="2942628"/>
    <lineage>
        <taxon>Bacteria</taxon>
        <taxon>Pseudomonadati</taxon>
        <taxon>Pseudomonadota</taxon>
        <taxon>Gammaproteobacteria</taxon>
        <taxon>Pseudomonadales</taxon>
        <taxon>Pseudomonadaceae</taxon>
        <taxon>Pseudomonas</taxon>
    </lineage>
</organism>
<evidence type="ECO:0000313" key="3">
    <source>
        <dbReference type="Proteomes" id="UP001217610"/>
    </source>
</evidence>
<gene>
    <name evidence="2" type="ORF">M5G25_17090</name>
</gene>
<dbReference type="RefSeq" id="WP_273923443.1">
    <property type="nucleotide sequence ID" value="NZ_JAMDGR010000014.1"/>
</dbReference>
<keyword evidence="1" id="KW-0175">Coiled coil</keyword>
<dbReference type="EMBL" id="JAMDGR010000014">
    <property type="protein sequence ID" value="MDD1150006.1"/>
    <property type="molecule type" value="Genomic_DNA"/>
</dbReference>
<protein>
    <submittedName>
        <fullName evidence="2">Uncharacterized protein</fullName>
    </submittedName>
</protein>
<proteinExistence type="predicted"/>
<dbReference type="Proteomes" id="UP001217610">
    <property type="component" value="Unassembled WGS sequence"/>
</dbReference>
<comment type="caution">
    <text evidence="2">The sequence shown here is derived from an EMBL/GenBank/DDBJ whole genome shotgun (WGS) entry which is preliminary data.</text>
</comment>
<name>A0ABT5Q8E7_9PSED</name>